<dbReference type="PANTHER" id="PTHR21152">
    <property type="entry name" value="AMINOTRANSFERASE CLASS V"/>
    <property type="match status" value="1"/>
</dbReference>
<keyword evidence="5 7" id="KW-0663">Pyridoxal phosphate</keyword>
<evidence type="ECO:0000256" key="3">
    <source>
        <dbReference type="ARBA" id="ARBA00022576"/>
    </source>
</evidence>
<dbReference type="Pfam" id="PF00266">
    <property type="entry name" value="Aminotran_5"/>
    <property type="match status" value="1"/>
</dbReference>
<dbReference type="Proteomes" id="UP000235682">
    <property type="component" value="Unassembled WGS sequence"/>
</dbReference>
<dbReference type="STRING" id="84521.SAMN04487994_100539"/>
<reference evidence="9 10" key="1">
    <citation type="submission" date="2017-09" db="EMBL/GenBank/DDBJ databases">
        <title>Bacterial strain isolated from the female urinary microbiota.</title>
        <authorList>
            <person name="Thomas-White K."/>
            <person name="Kumar N."/>
            <person name="Forster S."/>
            <person name="Putonti C."/>
            <person name="Lawley T."/>
            <person name="Wolfe A.J."/>
        </authorList>
    </citation>
    <scope>NUCLEOTIDE SEQUENCE [LARGE SCALE GENOMIC DNA]</scope>
    <source>
        <strain evidence="9 10">UMB0852</strain>
    </source>
</reference>
<feature type="binding site" evidence="6">
    <location>
        <position position="336"/>
    </location>
    <ligand>
        <name>substrate</name>
    </ligand>
</feature>
<evidence type="ECO:0000256" key="1">
    <source>
        <dbReference type="ARBA" id="ARBA00001933"/>
    </source>
</evidence>
<evidence type="ECO:0000256" key="7">
    <source>
        <dbReference type="PIRSR" id="PIRSR000524-50"/>
    </source>
</evidence>
<evidence type="ECO:0000256" key="2">
    <source>
        <dbReference type="ARBA" id="ARBA00009236"/>
    </source>
</evidence>
<feature type="domain" description="Aminotransferase class V" evidence="8">
    <location>
        <begin position="36"/>
        <end position="326"/>
    </location>
</feature>
<organism evidence="9 10">
    <name type="scientific">Dolosicoccus paucivorans</name>
    <dbReference type="NCBI Taxonomy" id="84521"/>
    <lineage>
        <taxon>Bacteria</taxon>
        <taxon>Bacillati</taxon>
        <taxon>Bacillota</taxon>
        <taxon>Bacilli</taxon>
        <taxon>Lactobacillales</taxon>
        <taxon>Aerococcaceae</taxon>
        <taxon>Dolosicoccus</taxon>
    </lineage>
</organism>
<sequence length="381" mass="42292">MSIRKLLMIPGPTPVARSIQDEMGRETVAFGDPAFVQDFKEVIEDMKEMWGAKQVYVVAGSGSLAMEMGIANTVARDEKILIASNGFFGDRFVDVIERKGIDFELMQAEWGTTVTPEMIDEKLQSGEFNAVTVTHVDTSTGVVAPVEEIGKMLNEKYPDVMYIVDGVCATSAEPEHLEDMHIDILISGSQKAFGVAPGLAFVWASQKALDKRASLGTIPEYFADFMKWTPIMDDPSKYYATPPVNLVWALQESLRLIKEEGLQNRYDRHRKMADAIQKALESYGFKILAQEGVRASTLSNIIYMDGVDDMKFRETMREEGAEVAGGLGDYAGKMFRWGHMGNIDEHDVVGGLAAIDRTLMRLGIDVEPGKAIGIFTKEYMK</sequence>
<protein>
    <submittedName>
        <fullName evidence="9">Aminotransferase</fullName>
    </submittedName>
</protein>
<gene>
    <name evidence="9" type="ORF">CJ205_04175</name>
</gene>
<evidence type="ECO:0000313" key="9">
    <source>
        <dbReference type="EMBL" id="PMC58468.1"/>
    </source>
</evidence>
<dbReference type="InterPro" id="IPR015422">
    <property type="entry name" value="PyrdxlP-dep_Trfase_small"/>
</dbReference>
<evidence type="ECO:0000256" key="4">
    <source>
        <dbReference type="ARBA" id="ARBA00022679"/>
    </source>
</evidence>
<accession>A0A2N6SN06</accession>
<dbReference type="GO" id="GO:0004760">
    <property type="term" value="F:L-serine-pyruvate transaminase activity"/>
    <property type="evidence" value="ECO:0007669"/>
    <property type="project" value="TreeGrafter"/>
</dbReference>
<dbReference type="RefSeq" id="WP_102227704.1">
    <property type="nucleotide sequence ID" value="NZ_PNFY01000014.1"/>
</dbReference>
<dbReference type="GO" id="GO:0008453">
    <property type="term" value="F:alanine-glyoxylate transaminase activity"/>
    <property type="evidence" value="ECO:0007669"/>
    <property type="project" value="TreeGrafter"/>
</dbReference>
<dbReference type="PIRSF" id="PIRSF000524">
    <property type="entry name" value="SPT"/>
    <property type="match status" value="1"/>
</dbReference>
<evidence type="ECO:0000256" key="5">
    <source>
        <dbReference type="ARBA" id="ARBA00022898"/>
    </source>
</evidence>
<keyword evidence="3 9" id="KW-0032">Aminotransferase</keyword>
<comment type="similarity">
    <text evidence="2">Belongs to the class-V pyridoxal-phosphate-dependent aminotransferase family.</text>
</comment>
<proteinExistence type="inferred from homology"/>
<dbReference type="GO" id="GO:0019265">
    <property type="term" value="P:glycine biosynthetic process, by transamination of glyoxylate"/>
    <property type="evidence" value="ECO:0007669"/>
    <property type="project" value="TreeGrafter"/>
</dbReference>
<evidence type="ECO:0000256" key="6">
    <source>
        <dbReference type="PIRSR" id="PIRSR000524-1"/>
    </source>
</evidence>
<dbReference type="InterPro" id="IPR000192">
    <property type="entry name" value="Aminotrans_V_dom"/>
</dbReference>
<comment type="caution">
    <text evidence="9">The sequence shown here is derived from an EMBL/GenBank/DDBJ whole genome shotgun (WGS) entry which is preliminary data.</text>
</comment>
<dbReference type="Gene3D" id="3.90.1150.10">
    <property type="entry name" value="Aspartate Aminotransferase, domain 1"/>
    <property type="match status" value="1"/>
</dbReference>
<keyword evidence="4 9" id="KW-0808">Transferase</keyword>
<dbReference type="AlphaFoldDB" id="A0A2N6SN06"/>
<name>A0A2N6SN06_9LACT</name>
<dbReference type="PANTHER" id="PTHR21152:SF24">
    <property type="entry name" value="ALANINE--GLYOXYLATE AMINOTRANSFERASE 1"/>
    <property type="match status" value="1"/>
</dbReference>
<feature type="modified residue" description="N6-(pyridoxal phosphate)lysine" evidence="7">
    <location>
        <position position="191"/>
    </location>
</feature>
<comment type="cofactor">
    <cofactor evidence="1 7">
        <name>pyridoxal 5'-phosphate</name>
        <dbReference type="ChEBI" id="CHEBI:597326"/>
    </cofactor>
</comment>
<dbReference type="InterPro" id="IPR024169">
    <property type="entry name" value="SP_NH2Trfase/AEP_transaminase"/>
</dbReference>
<dbReference type="Gene3D" id="3.40.640.10">
    <property type="entry name" value="Type I PLP-dependent aspartate aminotransferase-like (Major domain)"/>
    <property type="match status" value="1"/>
</dbReference>
<keyword evidence="10" id="KW-1185">Reference proteome</keyword>
<dbReference type="SUPFAM" id="SSF53383">
    <property type="entry name" value="PLP-dependent transferases"/>
    <property type="match status" value="1"/>
</dbReference>
<evidence type="ECO:0000259" key="8">
    <source>
        <dbReference type="Pfam" id="PF00266"/>
    </source>
</evidence>
<evidence type="ECO:0000313" key="10">
    <source>
        <dbReference type="Proteomes" id="UP000235682"/>
    </source>
</evidence>
<dbReference type="InterPro" id="IPR015424">
    <property type="entry name" value="PyrdxlP-dep_Trfase"/>
</dbReference>
<dbReference type="OrthoDB" id="389074at2"/>
<dbReference type="InterPro" id="IPR015421">
    <property type="entry name" value="PyrdxlP-dep_Trfase_major"/>
</dbReference>
<dbReference type="EMBL" id="PNHE01000013">
    <property type="protein sequence ID" value="PMC58468.1"/>
    <property type="molecule type" value="Genomic_DNA"/>
</dbReference>